<gene>
    <name evidence="1" type="ORF">BD289DRAFT_428282</name>
</gene>
<evidence type="ECO:0000313" key="1">
    <source>
        <dbReference type="EMBL" id="PSR93928.1"/>
    </source>
</evidence>
<evidence type="ECO:0000313" key="2">
    <source>
        <dbReference type="Proteomes" id="UP000241462"/>
    </source>
</evidence>
<name>A0A2T3AE70_9PEZI</name>
<proteinExistence type="predicted"/>
<protein>
    <submittedName>
        <fullName evidence="1">Uncharacterized protein</fullName>
    </submittedName>
</protein>
<dbReference type="Proteomes" id="UP000241462">
    <property type="component" value="Unassembled WGS sequence"/>
</dbReference>
<dbReference type="AlphaFoldDB" id="A0A2T3AE70"/>
<reference evidence="1 2" key="1">
    <citation type="journal article" date="2018" name="Mycol. Prog.">
        <title>Coniella lustricola, a new species from submerged detritus.</title>
        <authorList>
            <person name="Raudabaugh D.B."/>
            <person name="Iturriaga T."/>
            <person name="Carver A."/>
            <person name="Mondo S."/>
            <person name="Pangilinan J."/>
            <person name="Lipzen A."/>
            <person name="He G."/>
            <person name="Amirebrahimi M."/>
            <person name="Grigoriev I.V."/>
            <person name="Miller A.N."/>
        </authorList>
    </citation>
    <scope>NUCLEOTIDE SEQUENCE [LARGE SCALE GENOMIC DNA]</scope>
    <source>
        <strain evidence="1 2">B22-T-1</strain>
    </source>
</reference>
<dbReference type="EMBL" id="KZ678403">
    <property type="protein sequence ID" value="PSR93928.1"/>
    <property type="molecule type" value="Genomic_DNA"/>
</dbReference>
<organism evidence="1 2">
    <name type="scientific">Coniella lustricola</name>
    <dbReference type="NCBI Taxonomy" id="2025994"/>
    <lineage>
        <taxon>Eukaryota</taxon>
        <taxon>Fungi</taxon>
        <taxon>Dikarya</taxon>
        <taxon>Ascomycota</taxon>
        <taxon>Pezizomycotina</taxon>
        <taxon>Sordariomycetes</taxon>
        <taxon>Sordariomycetidae</taxon>
        <taxon>Diaporthales</taxon>
        <taxon>Schizoparmaceae</taxon>
        <taxon>Coniella</taxon>
    </lineage>
</organism>
<keyword evidence="2" id="KW-1185">Reference proteome</keyword>
<dbReference type="InParanoid" id="A0A2T3AE70"/>
<sequence length="71" mass="7360">MMPISFSSVLSLVCGTAPPLDSLMVAHLAGGFAVSFSQSSLASFLHCLLAPAALLCATQERVCNGRCNNKC</sequence>
<accession>A0A2T3AE70</accession>